<proteinExistence type="predicted"/>
<dbReference type="Gene3D" id="3.40.630.30">
    <property type="match status" value="1"/>
</dbReference>
<name>A0ABW4XAZ9_9ACTN</name>
<dbReference type="RefSeq" id="WP_376876314.1">
    <property type="nucleotide sequence ID" value="NZ_JBHUHP010000010.1"/>
</dbReference>
<comment type="caution">
    <text evidence="1">The sequence shown here is derived from an EMBL/GenBank/DDBJ whole genome shotgun (WGS) entry which is preliminary data.</text>
</comment>
<reference evidence="2" key="1">
    <citation type="journal article" date="2019" name="Int. J. Syst. Evol. Microbiol.">
        <title>The Global Catalogue of Microorganisms (GCM) 10K type strain sequencing project: providing services to taxonomists for standard genome sequencing and annotation.</title>
        <authorList>
            <consortium name="The Broad Institute Genomics Platform"/>
            <consortium name="The Broad Institute Genome Sequencing Center for Infectious Disease"/>
            <person name="Wu L."/>
            <person name="Ma J."/>
        </authorList>
    </citation>
    <scope>NUCLEOTIDE SEQUENCE [LARGE SCALE GENOMIC DNA]</scope>
    <source>
        <strain evidence="2">JCM 3338</strain>
    </source>
</reference>
<dbReference type="EMBL" id="JBHUHP010000010">
    <property type="protein sequence ID" value="MFD2092435.1"/>
    <property type="molecule type" value="Genomic_DNA"/>
</dbReference>
<organism evidence="1 2">
    <name type="scientific">Blastococcus deserti</name>
    <dbReference type="NCBI Taxonomy" id="2259033"/>
    <lineage>
        <taxon>Bacteria</taxon>
        <taxon>Bacillati</taxon>
        <taxon>Actinomycetota</taxon>
        <taxon>Actinomycetes</taxon>
        <taxon>Geodermatophilales</taxon>
        <taxon>Geodermatophilaceae</taxon>
        <taxon>Blastococcus</taxon>
    </lineage>
</organism>
<keyword evidence="2" id="KW-1185">Reference proteome</keyword>
<evidence type="ECO:0000313" key="2">
    <source>
        <dbReference type="Proteomes" id="UP001597402"/>
    </source>
</evidence>
<dbReference type="InterPro" id="IPR016181">
    <property type="entry name" value="Acyl_CoA_acyltransferase"/>
</dbReference>
<dbReference type="Proteomes" id="UP001597402">
    <property type="component" value="Unassembled WGS sequence"/>
</dbReference>
<dbReference type="SUPFAM" id="SSF55729">
    <property type="entry name" value="Acyl-CoA N-acyltransferases (Nat)"/>
    <property type="match status" value="1"/>
</dbReference>
<accession>A0ABW4XAZ9</accession>
<sequence>MPRRPHHRRAPYASCGFEVEGVLRQELWLGGRYVDDARTARDLRQS</sequence>
<gene>
    <name evidence="1" type="ORF">ACFSHS_12730</name>
</gene>
<evidence type="ECO:0000313" key="1">
    <source>
        <dbReference type="EMBL" id="MFD2092435.1"/>
    </source>
</evidence>
<protein>
    <submittedName>
        <fullName evidence="1">Uncharacterized protein</fullName>
    </submittedName>
</protein>